<protein>
    <submittedName>
        <fullName evidence="1">Uncharacterized protein</fullName>
    </submittedName>
</protein>
<dbReference type="AlphaFoldDB" id="A0A8T0QJD5"/>
<evidence type="ECO:0000313" key="2">
    <source>
        <dbReference type="Proteomes" id="UP000823388"/>
    </source>
</evidence>
<accession>A0A8T0QJD5</accession>
<gene>
    <name evidence="1" type="ORF">PVAP13_7KG077018</name>
</gene>
<dbReference type="Proteomes" id="UP000823388">
    <property type="component" value="Chromosome 7K"/>
</dbReference>
<keyword evidence="2" id="KW-1185">Reference proteome</keyword>
<comment type="caution">
    <text evidence="1">The sequence shown here is derived from an EMBL/GenBank/DDBJ whole genome shotgun (WGS) entry which is preliminary data.</text>
</comment>
<sequence length="41" mass="4358">MNNMGDALMMAIAWPYKKLKATKASKSSLGTAGSAERNAKN</sequence>
<organism evidence="1 2">
    <name type="scientific">Panicum virgatum</name>
    <name type="common">Blackwell switchgrass</name>
    <dbReference type="NCBI Taxonomy" id="38727"/>
    <lineage>
        <taxon>Eukaryota</taxon>
        <taxon>Viridiplantae</taxon>
        <taxon>Streptophyta</taxon>
        <taxon>Embryophyta</taxon>
        <taxon>Tracheophyta</taxon>
        <taxon>Spermatophyta</taxon>
        <taxon>Magnoliopsida</taxon>
        <taxon>Liliopsida</taxon>
        <taxon>Poales</taxon>
        <taxon>Poaceae</taxon>
        <taxon>PACMAD clade</taxon>
        <taxon>Panicoideae</taxon>
        <taxon>Panicodae</taxon>
        <taxon>Paniceae</taxon>
        <taxon>Panicinae</taxon>
        <taxon>Panicum</taxon>
        <taxon>Panicum sect. Hiantes</taxon>
    </lineage>
</organism>
<proteinExistence type="predicted"/>
<evidence type="ECO:0000313" key="1">
    <source>
        <dbReference type="EMBL" id="KAG2570876.1"/>
    </source>
</evidence>
<reference evidence="1" key="1">
    <citation type="submission" date="2020-05" db="EMBL/GenBank/DDBJ databases">
        <title>WGS assembly of Panicum virgatum.</title>
        <authorList>
            <person name="Lovell J.T."/>
            <person name="Jenkins J."/>
            <person name="Shu S."/>
            <person name="Juenger T.E."/>
            <person name="Schmutz J."/>
        </authorList>
    </citation>
    <scope>NUCLEOTIDE SEQUENCE</scope>
    <source>
        <strain evidence="1">AP13</strain>
    </source>
</reference>
<dbReference type="EMBL" id="CM029049">
    <property type="protein sequence ID" value="KAG2570876.1"/>
    <property type="molecule type" value="Genomic_DNA"/>
</dbReference>
<name>A0A8T0QJD5_PANVG</name>